<keyword evidence="6" id="KW-1185">Reference proteome</keyword>
<dbReference type="PROSITE" id="PS50071">
    <property type="entry name" value="HOMEOBOX_2"/>
    <property type="match status" value="1"/>
</dbReference>
<proteinExistence type="predicted"/>
<evidence type="ECO:0000256" key="3">
    <source>
        <dbReference type="SAM" id="MobiDB-lite"/>
    </source>
</evidence>
<dbReference type="EMBL" id="JBBXJM010000001">
    <property type="protein sequence ID" value="KAL1412996.1"/>
    <property type="molecule type" value="Genomic_DNA"/>
</dbReference>
<protein>
    <recommendedName>
        <fullName evidence="4">Homeobox domain-containing protein</fullName>
    </recommendedName>
</protein>
<reference evidence="5 6" key="1">
    <citation type="submission" date="2023-08" db="EMBL/GenBank/DDBJ databases">
        <title>Annotated Genome Sequence of Vanrija albida AlHP1.</title>
        <authorList>
            <person name="Herzog R."/>
        </authorList>
    </citation>
    <scope>NUCLEOTIDE SEQUENCE [LARGE SCALE GENOMIC DNA]</scope>
    <source>
        <strain evidence="5 6">AlHP1</strain>
    </source>
</reference>
<evidence type="ECO:0000256" key="2">
    <source>
        <dbReference type="RuleBase" id="RU000682"/>
    </source>
</evidence>
<feature type="region of interest" description="Disordered" evidence="3">
    <location>
        <begin position="1"/>
        <end position="36"/>
    </location>
</feature>
<dbReference type="GeneID" id="95981788"/>
<keyword evidence="1 2" id="KW-0539">Nucleus</keyword>
<dbReference type="SMART" id="SM00389">
    <property type="entry name" value="HOX"/>
    <property type="match status" value="1"/>
</dbReference>
<dbReference type="SUPFAM" id="SSF46689">
    <property type="entry name" value="Homeodomain-like"/>
    <property type="match status" value="1"/>
</dbReference>
<feature type="DNA-binding region" description="Homeobox" evidence="1">
    <location>
        <begin position="312"/>
        <end position="385"/>
    </location>
</feature>
<feature type="region of interest" description="Disordered" evidence="3">
    <location>
        <begin position="244"/>
        <end position="270"/>
    </location>
</feature>
<dbReference type="Pfam" id="PF00046">
    <property type="entry name" value="Homeodomain"/>
    <property type="match status" value="1"/>
</dbReference>
<evidence type="ECO:0000313" key="6">
    <source>
        <dbReference type="Proteomes" id="UP001565368"/>
    </source>
</evidence>
<dbReference type="RefSeq" id="XP_069212940.1">
    <property type="nucleotide sequence ID" value="XM_069349396.1"/>
</dbReference>
<comment type="caution">
    <text evidence="5">The sequence shown here is derived from an EMBL/GenBank/DDBJ whole genome shotgun (WGS) entry which is preliminary data.</text>
</comment>
<dbReference type="Proteomes" id="UP001565368">
    <property type="component" value="Unassembled WGS sequence"/>
</dbReference>
<evidence type="ECO:0000313" key="5">
    <source>
        <dbReference type="EMBL" id="KAL1412996.1"/>
    </source>
</evidence>
<organism evidence="5 6">
    <name type="scientific">Vanrija albida</name>
    <dbReference type="NCBI Taxonomy" id="181172"/>
    <lineage>
        <taxon>Eukaryota</taxon>
        <taxon>Fungi</taxon>
        <taxon>Dikarya</taxon>
        <taxon>Basidiomycota</taxon>
        <taxon>Agaricomycotina</taxon>
        <taxon>Tremellomycetes</taxon>
        <taxon>Trichosporonales</taxon>
        <taxon>Trichosporonaceae</taxon>
        <taxon>Vanrija</taxon>
    </lineage>
</organism>
<feature type="compositionally biased region" description="Pro residues" evidence="3">
    <location>
        <begin position="15"/>
        <end position="35"/>
    </location>
</feature>
<gene>
    <name evidence="5" type="ORF">Q8F55_000745</name>
</gene>
<feature type="compositionally biased region" description="Low complexity" evidence="3">
    <location>
        <begin position="1"/>
        <end position="14"/>
    </location>
</feature>
<keyword evidence="1 2" id="KW-0238">DNA-binding</keyword>
<keyword evidence="1 2" id="KW-0371">Homeobox</keyword>
<dbReference type="InterPro" id="IPR009057">
    <property type="entry name" value="Homeodomain-like_sf"/>
</dbReference>
<sequence>MPSPTLSDLTSSSYPPSPSPSPAQPSPLVLPPPLAASPSAASAEAALAPLSPPFTYPNYYPYPGAPFPQLLQPQHYNHHQLGFPPAPPFNPYLAGAGAYAFNPAFNPYLYPLNPFAQHNLPAAATHAPALPPPIAIAAPGSAGAGGATPAALGNYGIGAGLGGFGLGGLGATVGDHPAGGAPAPTPATITTAQPPATPQTPLWPLTQFPFPTHHDDAAPPAPPQVPALPSVIPAPPATPLVAHTSAPITPRRPTRTVSLPSSVPARPHPYARSRSLAGVSSTGTLLPALPITSASPLLLLQDIECTTRRCDAKPPRFKPTKEQYELLVKAYEENPYAAARAHPLTRRNPDMSARLELCRRLGGNVDQKTLQVWFQNRRSKARAKERSIEHRRGAAALKYADEGALRQLAGTDGEFPVWPR</sequence>
<evidence type="ECO:0000256" key="1">
    <source>
        <dbReference type="PROSITE-ProRule" id="PRU00108"/>
    </source>
</evidence>
<name>A0ABR3QF51_9TREE</name>
<dbReference type="CDD" id="cd00086">
    <property type="entry name" value="homeodomain"/>
    <property type="match status" value="1"/>
</dbReference>
<dbReference type="Gene3D" id="1.10.10.60">
    <property type="entry name" value="Homeodomain-like"/>
    <property type="match status" value="1"/>
</dbReference>
<dbReference type="InterPro" id="IPR001356">
    <property type="entry name" value="HD"/>
</dbReference>
<evidence type="ECO:0000259" key="4">
    <source>
        <dbReference type="PROSITE" id="PS50071"/>
    </source>
</evidence>
<feature type="domain" description="Homeobox" evidence="4">
    <location>
        <begin position="310"/>
        <end position="384"/>
    </location>
</feature>
<accession>A0ABR3QF51</accession>
<comment type="subcellular location">
    <subcellularLocation>
        <location evidence="1 2">Nucleus</location>
    </subcellularLocation>
</comment>